<keyword evidence="3 5" id="KW-1133">Transmembrane helix</keyword>
<evidence type="ECO:0000313" key="7">
    <source>
        <dbReference type="EMBL" id="RPJ66594.1"/>
    </source>
</evidence>
<dbReference type="RefSeq" id="WP_124027952.1">
    <property type="nucleotide sequence ID" value="NZ_JBHRSN010000006.1"/>
</dbReference>
<dbReference type="InterPro" id="IPR000620">
    <property type="entry name" value="EamA_dom"/>
</dbReference>
<feature type="transmembrane region" description="Helical" evidence="5">
    <location>
        <begin position="120"/>
        <end position="139"/>
    </location>
</feature>
<dbReference type="InterPro" id="IPR037185">
    <property type="entry name" value="EmrE-like"/>
</dbReference>
<dbReference type="PANTHER" id="PTHR32322">
    <property type="entry name" value="INNER MEMBRANE TRANSPORTER"/>
    <property type="match status" value="1"/>
</dbReference>
<evidence type="ECO:0000313" key="8">
    <source>
        <dbReference type="Proteomes" id="UP000275281"/>
    </source>
</evidence>
<keyword evidence="2 5" id="KW-0812">Transmembrane</keyword>
<feature type="transmembrane region" description="Helical" evidence="5">
    <location>
        <begin position="174"/>
        <end position="196"/>
    </location>
</feature>
<dbReference type="GO" id="GO:0016020">
    <property type="term" value="C:membrane"/>
    <property type="evidence" value="ECO:0007669"/>
    <property type="project" value="UniProtKB-SubCell"/>
</dbReference>
<evidence type="ECO:0000256" key="3">
    <source>
        <dbReference type="ARBA" id="ARBA00022989"/>
    </source>
</evidence>
<feature type="transmembrane region" description="Helical" evidence="5">
    <location>
        <begin position="208"/>
        <end position="230"/>
    </location>
</feature>
<reference evidence="7 8" key="1">
    <citation type="submission" date="2018-11" db="EMBL/GenBank/DDBJ databases">
        <authorList>
            <person name="Ye M.-Q."/>
            <person name="Du Z.-J."/>
        </authorList>
    </citation>
    <scope>NUCLEOTIDE SEQUENCE [LARGE SCALE GENOMIC DNA]</scope>
    <source>
        <strain evidence="7 8">U0105</strain>
    </source>
</reference>
<feature type="transmembrane region" description="Helical" evidence="5">
    <location>
        <begin position="264"/>
        <end position="285"/>
    </location>
</feature>
<comment type="caution">
    <text evidence="7">The sequence shown here is derived from an EMBL/GenBank/DDBJ whole genome shotgun (WGS) entry which is preliminary data.</text>
</comment>
<feature type="domain" description="EamA" evidence="6">
    <location>
        <begin position="6"/>
        <end position="136"/>
    </location>
</feature>
<comment type="subcellular location">
    <subcellularLocation>
        <location evidence="1">Membrane</location>
        <topology evidence="1">Multi-pass membrane protein</topology>
    </subcellularLocation>
</comment>
<feature type="transmembrane region" description="Helical" evidence="5">
    <location>
        <begin position="7"/>
        <end position="26"/>
    </location>
</feature>
<dbReference type="InterPro" id="IPR050638">
    <property type="entry name" value="AA-Vitamin_Transporters"/>
</dbReference>
<keyword evidence="4 5" id="KW-0472">Membrane</keyword>
<dbReference type="EMBL" id="RPOK01000003">
    <property type="protein sequence ID" value="RPJ66594.1"/>
    <property type="molecule type" value="Genomic_DNA"/>
</dbReference>
<organism evidence="7 8">
    <name type="scientific">Alteromonas sediminis</name>
    <dbReference type="NCBI Taxonomy" id="2259342"/>
    <lineage>
        <taxon>Bacteria</taxon>
        <taxon>Pseudomonadati</taxon>
        <taxon>Pseudomonadota</taxon>
        <taxon>Gammaproteobacteria</taxon>
        <taxon>Alteromonadales</taxon>
        <taxon>Alteromonadaceae</taxon>
        <taxon>Alteromonas/Salinimonas group</taxon>
        <taxon>Alteromonas</taxon>
    </lineage>
</organism>
<gene>
    <name evidence="7" type="ORF">DRW07_10955</name>
</gene>
<feature type="transmembrane region" description="Helical" evidence="5">
    <location>
        <begin position="145"/>
        <end position="167"/>
    </location>
</feature>
<dbReference type="Proteomes" id="UP000275281">
    <property type="component" value="Unassembled WGS sequence"/>
</dbReference>
<dbReference type="SUPFAM" id="SSF103481">
    <property type="entry name" value="Multidrug resistance efflux transporter EmrE"/>
    <property type="match status" value="2"/>
</dbReference>
<feature type="transmembrane region" description="Helical" evidence="5">
    <location>
        <begin position="66"/>
        <end position="85"/>
    </location>
</feature>
<dbReference type="PANTHER" id="PTHR32322:SF9">
    <property type="entry name" value="AMINO-ACID METABOLITE EFFLUX PUMP-RELATED"/>
    <property type="match status" value="1"/>
</dbReference>
<dbReference type="Pfam" id="PF00892">
    <property type="entry name" value="EamA"/>
    <property type="match status" value="2"/>
</dbReference>
<feature type="transmembrane region" description="Helical" evidence="5">
    <location>
        <begin position="91"/>
        <end position="113"/>
    </location>
</feature>
<protein>
    <submittedName>
        <fullName evidence="7">DMT family transporter</fullName>
    </submittedName>
</protein>
<evidence type="ECO:0000256" key="2">
    <source>
        <dbReference type="ARBA" id="ARBA00022692"/>
    </source>
</evidence>
<proteinExistence type="predicted"/>
<evidence type="ECO:0000256" key="1">
    <source>
        <dbReference type="ARBA" id="ARBA00004141"/>
    </source>
</evidence>
<feature type="domain" description="EamA" evidence="6">
    <location>
        <begin position="149"/>
        <end position="281"/>
    </location>
</feature>
<accession>A0A3N5Z7E4</accession>
<evidence type="ECO:0000256" key="5">
    <source>
        <dbReference type="SAM" id="Phobius"/>
    </source>
</evidence>
<evidence type="ECO:0000259" key="6">
    <source>
        <dbReference type="Pfam" id="PF00892"/>
    </source>
</evidence>
<keyword evidence="8" id="KW-1185">Reference proteome</keyword>
<dbReference type="OrthoDB" id="9810556at2"/>
<sequence length="289" mass="30613">MQAIQILALFSLAAIWGASFMFMRIAAPEFGIYTLVLIRTVLAALVLFPFVIYAKTTRAIIAHWRSVAVIGLVNTAIPFVLFNYSSLHLEAGVNAILNATAPMFAAIVAWVWLRDKLPILGILGLLIGFAGVITLSLQQTQLDTVTLLPVLTALGATTCYGISACYIKKSLTDINPIALAAGSQFAASVFLFPAALTDWPDTMPSSAAWGSAITLAVFGTGIAYLLYFYLIGKAGPAKAITVGYLVPLFGIAWGVALLNERLSLQTLAGGGLILLGVMLTTGFIGPKKN</sequence>
<feature type="transmembrane region" description="Helical" evidence="5">
    <location>
        <begin position="242"/>
        <end position="258"/>
    </location>
</feature>
<feature type="transmembrane region" description="Helical" evidence="5">
    <location>
        <begin position="32"/>
        <end position="54"/>
    </location>
</feature>
<evidence type="ECO:0000256" key="4">
    <source>
        <dbReference type="ARBA" id="ARBA00023136"/>
    </source>
</evidence>
<dbReference type="AlphaFoldDB" id="A0A3N5Z7E4"/>
<name>A0A3N5Z7E4_9ALTE</name>